<evidence type="ECO:0000313" key="13">
    <source>
        <dbReference type="Proteomes" id="UP000426246"/>
    </source>
</evidence>
<comment type="similarity">
    <text evidence="2 10">Belongs to the organic radical-activating enzymes family.</text>
</comment>
<keyword evidence="7 10" id="KW-0560">Oxidoreductase</keyword>
<evidence type="ECO:0000256" key="10">
    <source>
        <dbReference type="RuleBase" id="RU362053"/>
    </source>
</evidence>
<dbReference type="GO" id="GO:0016829">
    <property type="term" value="F:lyase activity"/>
    <property type="evidence" value="ECO:0007669"/>
    <property type="project" value="UniProtKB-KW"/>
</dbReference>
<dbReference type="SFLD" id="SFLDS00029">
    <property type="entry name" value="Radical_SAM"/>
    <property type="match status" value="1"/>
</dbReference>
<dbReference type="InterPro" id="IPR012838">
    <property type="entry name" value="PFL1_activating"/>
</dbReference>
<comment type="catalytic activity">
    <reaction evidence="10">
        <text>glycyl-[formate C-acetyltransferase] + reduced [flavodoxin] + S-adenosyl-L-methionine = glycin-2-yl radical-[formate C-acetyltransferase] + semiquinone [flavodoxin] + 5'-deoxyadenosine + L-methionine + H(+)</text>
        <dbReference type="Rhea" id="RHEA:19225"/>
        <dbReference type="Rhea" id="RHEA-COMP:10622"/>
        <dbReference type="Rhea" id="RHEA-COMP:12190"/>
        <dbReference type="Rhea" id="RHEA-COMP:12191"/>
        <dbReference type="Rhea" id="RHEA-COMP:14480"/>
        <dbReference type="ChEBI" id="CHEBI:15378"/>
        <dbReference type="ChEBI" id="CHEBI:17319"/>
        <dbReference type="ChEBI" id="CHEBI:29947"/>
        <dbReference type="ChEBI" id="CHEBI:32722"/>
        <dbReference type="ChEBI" id="CHEBI:57618"/>
        <dbReference type="ChEBI" id="CHEBI:57844"/>
        <dbReference type="ChEBI" id="CHEBI:59789"/>
        <dbReference type="ChEBI" id="CHEBI:140311"/>
        <dbReference type="EC" id="1.97.1.4"/>
    </reaction>
</comment>
<dbReference type="PANTHER" id="PTHR30352">
    <property type="entry name" value="PYRUVATE FORMATE-LYASE-ACTIVATING ENZYME"/>
    <property type="match status" value="1"/>
</dbReference>
<evidence type="ECO:0000256" key="2">
    <source>
        <dbReference type="ARBA" id="ARBA00009777"/>
    </source>
</evidence>
<dbReference type="InterPro" id="IPR001989">
    <property type="entry name" value="Radical_activat_CS"/>
</dbReference>
<keyword evidence="9 10" id="KW-0411">Iron-sulfur</keyword>
<comment type="function">
    <text evidence="1 10">Activation of pyruvate formate-lyase under anaerobic conditions by generation of an organic free radical, using S-adenosylmethionine and reduced flavodoxin as cosubstrates to produce 5'-deoxy-adenosine.</text>
</comment>
<keyword evidence="5 10" id="KW-0949">S-adenosyl-L-methionine</keyword>
<gene>
    <name evidence="12" type="primary">pflA</name>
    <name evidence="12" type="ORF">EHS13_29460</name>
</gene>
<keyword evidence="6 10" id="KW-0479">Metal-binding</keyword>
<dbReference type="SFLD" id="SFLDG01066">
    <property type="entry name" value="organic_radical-activating_enz"/>
    <property type="match status" value="1"/>
</dbReference>
<dbReference type="InterPro" id="IPR034457">
    <property type="entry name" value="Organic_radical-activating"/>
</dbReference>
<dbReference type="OrthoDB" id="9782387at2"/>
<dbReference type="NCBIfam" id="TIGR02493">
    <property type="entry name" value="PFLA"/>
    <property type="match status" value="1"/>
</dbReference>
<organism evidence="12 13">
    <name type="scientific">Paenibacillus psychroresistens</name>
    <dbReference type="NCBI Taxonomy" id="1778678"/>
    <lineage>
        <taxon>Bacteria</taxon>
        <taxon>Bacillati</taxon>
        <taxon>Bacillota</taxon>
        <taxon>Bacilli</taxon>
        <taxon>Bacillales</taxon>
        <taxon>Paenibacillaceae</taxon>
        <taxon>Paenibacillus</taxon>
    </lineage>
</organism>
<dbReference type="GO" id="GO:0051539">
    <property type="term" value="F:4 iron, 4 sulfur cluster binding"/>
    <property type="evidence" value="ECO:0007669"/>
    <property type="project" value="UniProtKB-UniRule"/>
</dbReference>
<evidence type="ECO:0000256" key="9">
    <source>
        <dbReference type="ARBA" id="ARBA00023014"/>
    </source>
</evidence>
<dbReference type="GO" id="GO:0046872">
    <property type="term" value="F:metal ion binding"/>
    <property type="evidence" value="ECO:0007669"/>
    <property type="project" value="UniProtKB-UniRule"/>
</dbReference>
<evidence type="ECO:0000256" key="5">
    <source>
        <dbReference type="ARBA" id="ARBA00022691"/>
    </source>
</evidence>
<dbReference type="Gene3D" id="3.20.20.70">
    <property type="entry name" value="Aldolase class I"/>
    <property type="match status" value="1"/>
</dbReference>
<evidence type="ECO:0000256" key="1">
    <source>
        <dbReference type="ARBA" id="ARBA00003141"/>
    </source>
</evidence>
<dbReference type="InterPro" id="IPR058240">
    <property type="entry name" value="rSAM_sf"/>
</dbReference>
<dbReference type="InterPro" id="IPR013785">
    <property type="entry name" value="Aldolase_TIM"/>
</dbReference>
<evidence type="ECO:0000259" key="11">
    <source>
        <dbReference type="PROSITE" id="PS51918"/>
    </source>
</evidence>
<proteinExistence type="inferred from homology"/>
<dbReference type="SUPFAM" id="SSF102114">
    <property type="entry name" value="Radical SAM enzymes"/>
    <property type="match status" value="1"/>
</dbReference>
<evidence type="ECO:0000256" key="8">
    <source>
        <dbReference type="ARBA" id="ARBA00023004"/>
    </source>
</evidence>
<dbReference type="PANTHER" id="PTHR30352:SF5">
    <property type="entry name" value="PYRUVATE FORMATE-LYASE 1-ACTIVATING ENZYME"/>
    <property type="match status" value="1"/>
</dbReference>
<dbReference type="InterPro" id="IPR007197">
    <property type="entry name" value="rSAM"/>
</dbReference>
<keyword evidence="4 10" id="KW-0004">4Fe-4S</keyword>
<evidence type="ECO:0000256" key="3">
    <source>
        <dbReference type="ARBA" id="ARBA00021356"/>
    </source>
</evidence>
<protein>
    <recommendedName>
        <fullName evidence="3 10">Pyruvate formate-lyase-activating enzyme</fullName>
        <ecNumber evidence="10">1.97.1.4</ecNumber>
    </recommendedName>
</protein>
<reference evidence="13" key="1">
    <citation type="submission" date="2018-11" db="EMBL/GenBank/DDBJ databases">
        <title>Complete genome sequence of Paenibacillus sp. ML311-T8.</title>
        <authorList>
            <person name="Nam Y.-D."/>
            <person name="Kang J."/>
            <person name="Chung W.-H."/>
            <person name="Park Y.S."/>
        </authorList>
    </citation>
    <scope>NUCLEOTIDE SEQUENCE [LARGE SCALE GENOMIC DNA]</scope>
    <source>
        <strain evidence="13">ML311-T8</strain>
    </source>
</reference>
<dbReference type="CDD" id="cd01335">
    <property type="entry name" value="Radical_SAM"/>
    <property type="match status" value="1"/>
</dbReference>
<evidence type="ECO:0000313" key="12">
    <source>
        <dbReference type="EMBL" id="QGR00298.1"/>
    </source>
</evidence>
<evidence type="ECO:0000256" key="4">
    <source>
        <dbReference type="ARBA" id="ARBA00022485"/>
    </source>
</evidence>
<dbReference type="EC" id="1.97.1.4" evidence="10"/>
<dbReference type="PROSITE" id="PS51918">
    <property type="entry name" value="RADICAL_SAM"/>
    <property type="match status" value="1"/>
</dbReference>
<keyword evidence="8 10" id="KW-0408">Iron</keyword>
<comment type="cofactor">
    <cofactor evidence="10">
        <name>[4Fe-4S] cluster</name>
        <dbReference type="ChEBI" id="CHEBI:49883"/>
    </cofactor>
    <text evidence="10">Binds 1 [4Fe-4S] cluster. The cluster is coordinated with 3 cysteines and an exchangeable S-adenosyl-L-methionine.</text>
</comment>
<keyword evidence="12" id="KW-0456">Lyase</keyword>
<comment type="subcellular location">
    <subcellularLocation>
        <location evidence="10">Cytoplasm</location>
    </subcellularLocation>
</comment>
<dbReference type="GO" id="GO:0043365">
    <property type="term" value="F:[formate-C-acetyltransferase]-activating enzyme activity"/>
    <property type="evidence" value="ECO:0007669"/>
    <property type="project" value="UniProtKB-UniRule"/>
</dbReference>
<keyword evidence="10" id="KW-0963">Cytoplasm</keyword>
<name>A0A6B8RWL2_9BACL</name>
<dbReference type="AlphaFoldDB" id="A0A6B8RWL2"/>
<feature type="domain" description="Radical SAM core" evidence="11">
    <location>
        <begin position="14"/>
        <end position="238"/>
    </location>
</feature>
<sequence length="239" mass="27081">MKGRIHSIETFGALDGPGIRFVLFMQGCALQCQYCHNPDSWDTTIGRKVEVEELLSEIEPYLHYYRSSGGGITVTGGEPTLQAAFLARLFKEIKKRWGLHTTLDTSGFCEPSHLKGLMEGTDLVLLDLKQINPEKHLLLTGQSNERILQFAESLSKIHKPVWIRHVLVPGLTDDYADLFELGRFIGGLSNVERIEILPYHRMGVYKWQQMNKTYPLEGIESPTDQEVERARAIIELGRG</sequence>
<dbReference type="Proteomes" id="UP000426246">
    <property type="component" value="Chromosome"/>
</dbReference>
<dbReference type="EMBL" id="CP034235">
    <property type="protein sequence ID" value="QGR00298.1"/>
    <property type="molecule type" value="Genomic_DNA"/>
</dbReference>
<dbReference type="PROSITE" id="PS01087">
    <property type="entry name" value="RADICAL_ACTIVATING"/>
    <property type="match status" value="1"/>
</dbReference>
<dbReference type="KEGG" id="ppsc:EHS13_29460"/>
<dbReference type="Pfam" id="PF04055">
    <property type="entry name" value="Radical_SAM"/>
    <property type="match status" value="1"/>
</dbReference>
<keyword evidence="12" id="KW-0670">Pyruvate</keyword>
<accession>A0A6B8RWL2</accession>
<keyword evidence="13" id="KW-1185">Reference proteome</keyword>
<dbReference type="GO" id="GO:0005737">
    <property type="term" value="C:cytoplasm"/>
    <property type="evidence" value="ECO:0007669"/>
    <property type="project" value="UniProtKB-SubCell"/>
</dbReference>
<dbReference type="RefSeq" id="WP_155705557.1">
    <property type="nucleotide sequence ID" value="NZ_CP034235.1"/>
</dbReference>
<evidence type="ECO:0000256" key="7">
    <source>
        <dbReference type="ARBA" id="ARBA00023002"/>
    </source>
</evidence>
<evidence type="ECO:0000256" key="6">
    <source>
        <dbReference type="ARBA" id="ARBA00022723"/>
    </source>
</evidence>